<comment type="caution">
    <text evidence="2">The sequence shown here is derived from an EMBL/GenBank/DDBJ whole genome shotgun (WGS) entry which is preliminary data.</text>
</comment>
<keyword evidence="3" id="KW-1185">Reference proteome</keyword>
<dbReference type="Pfam" id="PF07963">
    <property type="entry name" value="N_methyl"/>
    <property type="match status" value="1"/>
</dbReference>
<gene>
    <name evidence="2" type="primary">xcpT_9</name>
    <name evidence="2" type="ORF">Pan54_12590</name>
</gene>
<dbReference type="RefSeq" id="WP_146502655.1">
    <property type="nucleotide sequence ID" value="NZ_SJPG01000001.1"/>
</dbReference>
<dbReference type="InterPro" id="IPR012902">
    <property type="entry name" value="N_methyl_site"/>
</dbReference>
<protein>
    <submittedName>
        <fullName evidence="2">Type II secretion system protein G</fullName>
    </submittedName>
</protein>
<dbReference type="InterPro" id="IPR045584">
    <property type="entry name" value="Pilin-like"/>
</dbReference>
<dbReference type="Proteomes" id="UP000316095">
    <property type="component" value="Unassembled WGS sequence"/>
</dbReference>
<evidence type="ECO:0000259" key="1">
    <source>
        <dbReference type="Pfam" id="PF07596"/>
    </source>
</evidence>
<dbReference type="Pfam" id="PF07596">
    <property type="entry name" value="SBP_bac_10"/>
    <property type="match status" value="1"/>
</dbReference>
<proteinExistence type="predicted"/>
<dbReference type="AlphaFoldDB" id="A0A5C5XEL0"/>
<organism evidence="2 3">
    <name type="scientific">Rubinisphaera italica</name>
    <dbReference type="NCBI Taxonomy" id="2527969"/>
    <lineage>
        <taxon>Bacteria</taxon>
        <taxon>Pseudomonadati</taxon>
        <taxon>Planctomycetota</taxon>
        <taxon>Planctomycetia</taxon>
        <taxon>Planctomycetales</taxon>
        <taxon>Planctomycetaceae</taxon>
        <taxon>Rubinisphaera</taxon>
    </lineage>
</organism>
<dbReference type="PANTHER" id="PTHR30093">
    <property type="entry name" value="GENERAL SECRETION PATHWAY PROTEIN G"/>
    <property type="match status" value="1"/>
</dbReference>
<dbReference type="Gene3D" id="3.30.700.10">
    <property type="entry name" value="Glycoprotein, Type 4 Pilin"/>
    <property type="match status" value="1"/>
</dbReference>
<accession>A0A5C5XEL0</accession>
<feature type="domain" description="DUF1559" evidence="1">
    <location>
        <begin position="33"/>
        <end position="324"/>
    </location>
</feature>
<sequence length="342" mass="36833">MSKARLRGFTLIELLVVIAIIAILVALLLPAVQQAREAARRTSCKNNLKQIGLALHNYHDTHSVFPYSTSADGAIESNNNANTSNSTGFTLNHRGWTGLLPFLEQAALFDQFDSRYPAGSYVRTGGTAPAPLVQPESTIQTSGNALVVSTLIPALLCPSDNGRNTYTGNDNTYGIYTNAASAGFTGAKTNYDFSVARYSSSTTSWRDWTSTSRRMFGVYSSCRMRDITDGTSNSVAVAETTLDVKNGVGQTWGYSKWVGNGVDLADSRGINDFRDCCSWTTPPFQNVSKTQLADWGTTGSLHKGGVQVLMGDGSVKFLSENINASTRTNLAYISDGQVLGEL</sequence>
<evidence type="ECO:0000313" key="2">
    <source>
        <dbReference type="EMBL" id="TWT60545.1"/>
    </source>
</evidence>
<dbReference type="OrthoDB" id="241095at2"/>
<name>A0A5C5XEL0_9PLAN</name>
<reference evidence="2 3" key="1">
    <citation type="submission" date="2019-02" db="EMBL/GenBank/DDBJ databases">
        <title>Deep-cultivation of Planctomycetes and their phenomic and genomic characterization uncovers novel biology.</title>
        <authorList>
            <person name="Wiegand S."/>
            <person name="Jogler M."/>
            <person name="Boedeker C."/>
            <person name="Pinto D."/>
            <person name="Vollmers J."/>
            <person name="Rivas-Marin E."/>
            <person name="Kohn T."/>
            <person name="Peeters S.H."/>
            <person name="Heuer A."/>
            <person name="Rast P."/>
            <person name="Oberbeckmann S."/>
            <person name="Bunk B."/>
            <person name="Jeske O."/>
            <person name="Meyerdierks A."/>
            <person name="Storesund J.E."/>
            <person name="Kallscheuer N."/>
            <person name="Luecker S."/>
            <person name="Lage O.M."/>
            <person name="Pohl T."/>
            <person name="Merkel B.J."/>
            <person name="Hornburger P."/>
            <person name="Mueller R.-W."/>
            <person name="Bruemmer F."/>
            <person name="Labrenz M."/>
            <person name="Spormann A.M."/>
            <person name="Op Den Camp H."/>
            <person name="Overmann J."/>
            <person name="Amann R."/>
            <person name="Jetten M.S.M."/>
            <person name="Mascher T."/>
            <person name="Medema M.H."/>
            <person name="Devos D.P."/>
            <person name="Kaster A.-K."/>
            <person name="Ovreas L."/>
            <person name="Rohde M."/>
            <person name="Galperin M.Y."/>
            <person name="Jogler C."/>
        </authorList>
    </citation>
    <scope>NUCLEOTIDE SEQUENCE [LARGE SCALE GENOMIC DNA]</scope>
    <source>
        <strain evidence="2 3">Pan54</strain>
    </source>
</reference>
<dbReference type="SUPFAM" id="SSF54523">
    <property type="entry name" value="Pili subunits"/>
    <property type="match status" value="1"/>
</dbReference>
<dbReference type="InterPro" id="IPR027558">
    <property type="entry name" value="Pre_pil_HX9DG_C"/>
</dbReference>
<dbReference type="InterPro" id="IPR011453">
    <property type="entry name" value="DUF1559"/>
</dbReference>
<dbReference type="PANTHER" id="PTHR30093:SF2">
    <property type="entry name" value="TYPE II SECRETION SYSTEM PROTEIN H"/>
    <property type="match status" value="1"/>
</dbReference>
<dbReference type="EMBL" id="SJPG01000001">
    <property type="protein sequence ID" value="TWT60545.1"/>
    <property type="molecule type" value="Genomic_DNA"/>
</dbReference>
<dbReference type="NCBIfam" id="TIGR02532">
    <property type="entry name" value="IV_pilin_GFxxxE"/>
    <property type="match status" value="1"/>
</dbReference>
<evidence type="ECO:0000313" key="3">
    <source>
        <dbReference type="Proteomes" id="UP000316095"/>
    </source>
</evidence>
<dbReference type="PROSITE" id="PS00409">
    <property type="entry name" value="PROKAR_NTER_METHYL"/>
    <property type="match status" value="1"/>
</dbReference>
<dbReference type="NCBIfam" id="TIGR04294">
    <property type="entry name" value="pre_pil_HX9DG"/>
    <property type="match status" value="1"/>
</dbReference>